<dbReference type="Pfam" id="PF08282">
    <property type="entry name" value="Hydrolase_3"/>
    <property type="match status" value="1"/>
</dbReference>
<dbReference type="RefSeq" id="WP_350258933.1">
    <property type="nucleotide sequence ID" value="NZ_CP138335.1"/>
</dbReference>
<dbReference type="GO" id="GO:0005829">
    <property type="term" value="C:cytosol"/>
    <property type="evidence" value="ECO:0007669"/>
    <property type="project" value="TreeGrafter"/>
</dbReference>
<dbReference type="GO" id="GO:0016791">
    <property type="term" value="F:phosphatase activity"/>
    <property type="evidence" value="ECO:0007669"/>
    <property type="project" value="UniProtKB-ARBA"/>
</dbReference>
<dbReference type="InterPro" id="IPR036412">
    <property type="entry name" value="HAD-like_sf"/>
</dbReference>
<dbReference type="NCBIfam" id="TIGR01484">
    <property type="entry name" value="HAD-SF-IIB"/>
    <property type="match status" value="1"/>
</dbReference>
<evidence type="ECO:0000313" key="1">
    <source>
        <dbReference type="EMBL" id="XBW08733.1"/>
    </source>
</evidence>
<dbReference type="PANTHER" id="PTHR10000:SF8">
    <property type="entry name" value="HAD SUPERFAMILY HYDROLASE-LIKE, TYPE 3"/>
    <property type="match status" value="1"/>
</dbReference>
<dbReference type="InterPro" id="IPR000150">
    <property type="entry name" value="Cof"/>
</dbReference>
<keyword evidence="1" id="KW-0378">Hydrolase</keyword>
<dbReference type="PROSITE" id="PS01229">
    <property type="entry name" value="COF_2"/>
    <property type="match status" value="1"/>
</dbReference>
<dbReference type="PANTHER" id="PTHR10000">
    <property type="entry name" value="PHOSPHOSERINE PHOSPHATASE"/>
    <property type="match status" value="1"/>
</dbReference>
<reference evidence="1" key="1">
    <citation type="submission" date="2023-11" db="EMBL/GenBank/DDBJ databases">
        <title>Scrofimicrobium hongkongense sp. nov., isolated from a patient with peritonitis.</title>
        <authorList>
            <person name="Lao H.Y."/>
            <person name="Wong A.Y.P."/>
            <person name="Ng T.L."/>
            <person name="Wong R.Y.L."/>
            <person name="Yau M.C.Y."/>
            <person name="Lam J.Y.W."/>
            <person name="Siu G.K.H."/>
        </authorList>
    </citation>
    <scope>NUCLEOTIDE SEQUENCE</scope>
    <source>
        <strain evidence="1">R131</strain>
    </source>
</reference>
<dbReference type="SUPFAM" id="SSF56784">
    <property type="entry name" value="HAD-like"/>
    <property type="match status" value="1"/>
</dbReference>
<proteinExistence type="predicted"/>
<dbReference type="CDD" id="cd07516">
    <property type="entry name" value="HAD_Pase"/>
    <property type="match status" value="1"/>
</dbReference>
<dbReference type="InterPro" id="IPR023214">
    <property type="entry name" value="HAD_sf"/>
</dbReference>
<dbReference type="EC" id="3.1.3.-" evidence="1"/>
<dbReference type="AlphaFoldDB" id="A0AAU7V9F9"/>
<dbReference type="InterPro" id="IPR006379">
    <property type="entry name" value="HAD-SF_hydro_IIB"/>
</dbReference>
<accession>A0AAU7V9F9</accession>
<dbReference type="GO" id="GO:0000287">
    <property type="term" value="F:magnesium ion binding"/>
    <property type="evidence" value="ECO:0007669"/>
    <property type="project" value="TreeGrafter"/>
</dbReference>
<dbReference type="EMBL" id="CP138335">
    <property type="protein sequence ID" value="XBW08733.1"/>
    <property type="molecule type" value="Genomic_DNA"/>
</dbReference>
<protein>
    <submittedName>
        <fullName evidence="1">Cof-type HAD-IIB family hydrolase</fullName>
        <ecNumber evidence="1">3.1.3.-</ecNumber>
    </submittedName>
</protein>
<dbReference type="SFLD" id="SFLDS00003">
    <property type="entry name" value="Haloacid_Dehalogenase"/>
    <property type="match status" value="1"/>
</dbReference>
<dbReference type="SFLD" id="SFLDG01140">
    <property type="entry name" value="C2.B:_Phosphomannomutase_and_P"/>
    <property type="match status" value="1"/>
</dbReference>
<name>A0AAU7V9F9_9ACTO</name>
<gene>
    <name evidence="1" type="ORF">SAC06_04025</name>
</gene>
<dbReference type="KEGG" id="sapp:SAC06_04025"/>
<sequence length="284" mass="30633">MAAPRQGQMERVGERPFDLMASDYDLTLATYPGGVVGRRTLDRLRQVRDLGVHLAIISGRGTVGLINNLRRHDLDFEGLYVVGYNGAEVTQGWDGTVLNSFTIEPDLVAEVMDEVKGFPVEAIVPHHDDIFTDLEDGILARMEANHNHTAVTVVRDWAGLGVKPFKVLVGGEQADLIRAAAHLEQSLGDRAEIAFSAPQLLEVNARGVSKGLALRALAEHLGLSLERTLSFGDNENDIPLLQTAGVGVAMGNALDSVKAIADRVTTSVDEDGVADVLEEFFGLD</sequence>
<dbReference type="Gene3D" id="3.40.50.1000">
    <property type="entry name" value="HAD superfamily/HAD-like"/>
    <property type="match status" value="1"/>
</dbReference>
<dbReference type="Gene3D" id="3.30.1240.10">
    <property type="match status" value="1"/>
</dbReference>
<organism evidence="1">
    <name type="scientific">Scrofimicrobium appendicitidis</name>
    <dbReference type="NCBI Taxonomy" id="3079930"/>
    <lineage>
        <taxon>Bacteria</taxon>
        <taxon>Bacillati</taxon>
        <taxon>Actinomycetota</taxon>
        <taxon>Actinomycetes</taxon>
        <taxon>Actinomycetales</taxon>
        <taxon>Actinomycetaceae</taxon>
        <taxon>Scrofimicrobium</taxon>
    </lineage>
</organism>
<dbReference type="NCBIfam" id="TIGR00099">
    <property type="entry name" value="Cof-subfamily"/>
    <property type="match status" value="1"/>
</dbReference>